<reference evidence="4" key="1">
    <citation type="submission" date="2021-03" db="EMBL/GenBank/DDBJ databases">
        <title>Chromosome level genome of the anhydrobiotic midge Polypedilum vanderplanki.</title>
        <authorList>
            <person name="Yoshida Y."/>
            <person name="Kikawada T."/>
            <person name="Gusev O."/>
        </authorList>
    </citation>
    <scope>NUCLEOTIDE SEQUENCE</scope>
    <source>
        <strain evidence="4">NIAS01</strain>
        <tissue evidence="4">Whole body or cell culture</tissue>
    </source>
</reference>
<gene>
    <name evidence="4" type="ORF">PVAND_016127</name>
</gene>
<feature type="chain" id="PRO_5039903041" evidence="3">
    <location>
        <begin position="20"/>
        <end position="172"/>
    </location>
</feature>
<name>A0A9J6BE74_POLVA</name>
<organism evidence="4 5">
    <name type="scientific">Polypedilum vanderplanki</name>
    <name type="common">Sleeping chironomid midge</name>
    <dbReference type="NCBI Taxonomy" id="319348"/>
    <lineage>
        <taxon>Eukaryota</taxon>
        <taxon>Metazoa</taxon>
        <taxon>Ecdysozoa</taxon>
        <taxon>Arthropoda</taxon>
        <taxon>Hexapoda</taxon>
        <taxon>Insecta</taxon>
        <taxon>Pterygota</taxon>
        <taxon>Neoptera</taxon>
        <taxon>Endopterygota</taxon>
        <taxon>Diptera</taxon>
        <taxon>Nematocera</taxon>
        <taxon>Chironomoidea</taxon>
        <taxon>Chironomidae</taxon>
        <taxon>Chironominae</taxon>
        <taxon>Polypedilum</taxon>
        <taxon>Polypedilum</taxon>
    </lineage>
</organism>
<keyword evidence="2" id="KW-0472">Membrane</keyword>
<dbReference type="Proteomes" id="UP001107558">
    <property type="component" value="Chromosome 4"/>
</dbReference>
<comment type="caution">
    <text evidence="4">The sequence shown here is derived from an EMBL/GenBank/DDBJ whole genome shotgun (WGS) entry which is preliminary data.</text>
</comment>
<evidence type="ECO:0000256" key="3">
    <source>
        <dbReference type="SAM" id="SignalP"/>
    </source>
</evidence>
<accession>A0A9J6BE74</accession>
<feature type="signal peptide" evidence="3">
    <location>
        <begin position="1"/>
        <end position="19"/>
    </location>
</feature>
<sequence length="172" mass="19519">MKFCITFIIVAFFAIVISSRPIEDQKIETEINKINDDIKNLKEKVQGFGNTKEISQEISTIRIGMFIVVGSIFLVTMLAINITFKLMCQSEESGEIEEPKNKIVNNNDYGEKKRISKTSDAGSNIYDELETKAEENVYDVIPAQENEYDEIPAFKNGHMPQFSNQTYGKNSS</sequence>
<evidence type="ECO:0000256" key="1">
    <source>
        <dbReference type="SAM" id="Coils"/>
    </source>
</evidence>
<evidence type="ECO:0000256" key="2">
    <source>
        <dbReference type="SAM" id="Phobius"/>
    </source>
</evidence>
<keyword evidence="1" id="KW-0175">Coiled coil</keyword>
<evidence type="ECO:0000313" key="4">
    <source>
        <dbReference type="EMBL" id="KAG5668177.1"/>
    </source>
</evidence>
<keyword evidence="2" id="KW-0812">Transmembrane</keyword>
<dbReference type="EMBL" id="JADBJN010000004">
    <property type="protein sequence ID" value="KAG5668177.1"/>
    <property type="molecule type" value="Genomic_DNA"/>
</dbReference>
<feature type="coiled-coil region" evidence="1">
    <location>
        <begin position="24"/>
        <end position="51"/>
    </location>
</feature>
<protein>
    <submittedName>
        <fullName evidence="4">Uncharacterized protein</fullName>
    </submittedName>
</protein>
<keyword evidence="2" id="KW-1133">Transmembrane helix</keyword>
<feature type="transmembrane region" description="Helical" evidence="2">
    <location>
        <begin position="63"/>
        <end position="84"/>
    </location>
</feature>
<proteinExistence type="predicted"/>
<keyword evidence="5" id="KW-1185">Reference proteome</keyword>
<evidence type="ECO:0000313" key="5">
    <source>
        <dbReference type="Proteomes" id="UP001107558"/>
    </source>
</evidence>
<keyword evidence="3" id="KW-0732">Signal</keyword>
<dbReference type="AlphaFoldDB" id="A0A9J6BE74"/>